<proteinExistence type="predicted"/>
<organism evidence="1">
    <name type="scientific">Heliothis virescens</name>
    <name type="common">Tobacco budworm moth</name>
    <dbReference type="NCBI Taxonomy" id="7102"/>
    <lineage>
        <taxon>Eukaryota</taxon>
        <taxon>Metazoa</taxon>
        <taxon>Ecdysozoa</taxon>
        <taxon>Arthropoda</taxon>
        <taxon>Hexapoda</taxon>
        <taxon>Insecta</taxon>
        <taxon>Pterygota</taxon>
        <taxon>Neoptera</taxon>
        <taxon>Endopterygota</taxon>
        <taxon>Lepidoptera</taxon>
        <taxon>Glossata</taxon>
        <taxon>Ditrysia</taxon>
        <taxon>Noctuoidea</taxon>
        <taxon>Noctuidae</taxon>
        <taxon>Heliothinae</taxon>
        <taxon>Heliothis</taxon>
    </lineage>
</organism>
<reference evidence="1" key="1">
    <citation type="submission" date="2017-09" db="EMBL/GenBank/DDBJ databases">
        <title>Contemporary evolution of a Lepidopteran species, Heliothis virescens, in response to modern agricultural practices.</title>
        <authorList>
            <person name="Fritz M.L."/>
            <person name="Deyonke A.M."/>
            <person name="Papanicolaou A."/>
            <person name="Micinski S."/>
            <person name="Westbrook J."/>
            <person name="Gould F."/>
        </authorList>
    </citation>
    <scope>NUCLEOTIDE SEQUENCE [LARGE SCALE GENOMIC DNA]</scope>
    <source>
        <strain evidence="1">HvINT-</strain>
        <tissue evidence="1">Whole body</tissue>
    </source>
</reference>
<accession>A0A2A4JQ80</accession>
<protein>
    <submittedName>
        <fullName evidence="1">Uncharacterized protein</fullName>
    </submittedName>
</protein>
<dbReference type="Gene3D" id="3.30.60.30">
    <property type="match status" value="1"/>
</dbReference>
<dbReference type="AlphaFoldDB" id="A0A2A4JQ80"/>
<dbReference type="EMBL" id="NWSH01000911">
    <property type="protein sequence ID" value="PCG73572.1"/>
    <property type="molecule type" value="Genomic_DNA"/>
</dbReference>
<name>A0A2A4JQ80_HELVI</name>
<comment type="caution">
    <text evidence="1">The sequence shown here is derived from an EMBL/GenBank/DDBJ whole genome shotgun (WGS) entry which is preliminary data.</text>
</comment>
<sequence length="200" mass="22862">MCDHPEEEYYIVTSGTCEEHFKTRRSDESDVHYTVVANTTEINGTEATFGDGNADDELLRKGDKPFSPLYEVEDAFDGHLCPFSCPDVYSPVCITANRGYGKYMKFFTFINHCLGDLYYCKNHEEFAPPKDELEEELVQDSPLSWSYCASYRYLTFARFSEQLSSMGHYGWLAGDYKYSHIMSPEERQAALGHPSGNKNV</sequence>
<evidence type="ECO:0000313" key="1">
    <source>
        <dbReference type="EMBL" id="PCG73572.1"/>
    </source>
</evidence>
<gene>
    <name evidence="1" type="ORF">B5V51_14690</name>
</gene>